<feature type="region of interest" description="Disordered" evidence="1">
    <location>
        <begin position="567"/>
        <end position="594"/>
    </location>
</feature>
<dbReference type="EMBL" id="CAJNOI010000040">
    <property type="protein sequence ID" value="CAF0913304.1"/>
    <property type="molecule type" value="Genomic_DNA"/>
</dbReference>
<accession>A0A814AIM1</accession>
<organism evidence="2 5">
    <name type="scientific">Adineta steineri</name>
    <dbReference type="NCBI Taxonomy" id="433720"/>
    <lineage>
        <taxon>Eukaryota</taxon>
        <taxon>Metazoa</taxon>
        <taxon>Spiralia</taxon>
        <taxon>Gnathifera</taxon>
        <taxon>Rotifera</taxon>
        <taxon>Eurotatoria</taxon>
        <taxon>Bdelloidea</taxon>
        <taxon>Adinetida</taxon>
        <taxon>Adinetidae</taxon>
        <taxon>Adineta</taxon>
    </lineage>
</organism>
<protein>
    <submittedName>
        <fullName evidence="2">Uncharacterized protein</fullName>
    </submittedName>
</protein>
<dbReference type="OrthoDB" id="10007483at2759"/>
<keyword evidence="4" id="KW-1185">Reference proteome</keyword>
<comment type="caution">
    <text evidence="2">The sequence shown here is derived from an EMBL/GenBank/DDBJ whole genome shotgun (WGS) entry which is preliminary data.</text>
</comment>
<dbReference type="PANTHER" id="PTHR21219:SF3">
    <property type="entry name" value="FI19613P1"/>
    <property type="match status" value="1"/>
</dbReference>
<feature type="compositionally biased region" description="Low complexity" evidence="1">
    <location>
        <begin position="316"/>
        <end position="328"/>
    </location>
</feature>
<sequence length="801" mass="91598">MSETIPTTKTAGLADQLPNLPETYTIEPLVQCGVLYLGTTPSTTGLRGLDSIQEPFSHRYPVDGTNTVRGIDAVLSIYDNGIQLTFTRQPHVAVFFPISSLIYCASLRFSIIENDPAKPTANVDWRFMTLDAIENNEDKHPPLFGVIMRRTQVLPGNECHCFITKNTDAAFALVRTISQVYANMRPGAKCLKSPIFYQLDRFGRKISETTGIVYISPANEDDLQISRINSNRLKSESIVRKSLLDPSLDGFYYRTILSVVEQWQLWDDNDLYGSRPHPPDSPFGLHEGLYHDDTTEEVQRYLRHMDDEDHSCACTCSSKSSSSLSSISTEFSRRQKRHRHSNKQKLPEDTDQFNESLSQLQASSFEPVLPRNYFDMKEKHPKPIIIEKVVPKRHSAIPILHPQIPRQSLDSPSPMQDTDIKNVSTSKVPFTYSINKRGEKISQDGNRIVYMDSVRLDTNKNPLDQPAYIPLKPRSRRQRKSRRIPVVNLSSIERLFDEKQSKTQTQRRTSLNIDHNVKEHLNHTNHLTAQDMLAILDEFFENNHNHKVKLDDHELQSLLDQFESFNKQGQQHRKNSLISSTDSSKSETRYHRNRSAVIDLQTLNYGERPSIPLESQNETDYNHRNRSAVIDVQTVNYGERPSIPLESQNETHYHRKRSTATDVQTVNYGERSSIPVESQNETHHHHHRNRSTVTNVQMFNYDERSSTPSITLESQSETQPPPTNKQTSPTLPELTNTKLNEYVSDIYGAAHSLKSTISSNDHQEIQSSIPAAVINANYVSAFRYMHSSVNPNYLEELRNAY</sequence>
<evidence type="ECO:0000313" key="5">
    <source>
        <dbReference type="Proteomes" id="UP000663877"/>
    </source>
</evidence>
<feature type="compositionally biased region" description="Basic residues" evidence="1">
    <location>
        <begin position="334"/>
        <end position="343"/>
    </location>
</feature>
<dbReference type="SUPFAM" id="SSF50729">
    <property type="entry name" value="PH domain-like"/>
    <property type="match status" value="1"/>
</dbReference>
<feature type="compositionally biased region" description="Polar residues" evidence="1">
    <location>
        <begin position="706"/>
        <end position="733"/>
    </location>
</feature>
<gene>
    <name evidence="2" type="ORF">BJG266_LOCUS11122</name>
    <name evidence="3" type="ORF">QVE165_LOCUS42194</name>
</gene>
<dbReference type="Proteomes" id="UP000663832">
    <property type="component" value="Unassembled WGS sequence"/>
</dbReference>
<dbReference type="Proteomes" id="UP000663877">
    <property type="component" value="Unassembled WGS sequence"/>
</dbReference>
<evidence type="ECO:0000313" key="4">
    <source>
        <dbReference type="Proteomes" id="UP000663832"/>
    </source>
</evidence>
<evidence type="ECO:0000313" key="2">
    <source>
        <dbReference type="EMBL" id="CAF0913304.1"/>
    </source>
</evidence>
<dbReference type="EMBL" id="CAJNOM010000516">
    <property type="protein sequence ID" value="CAF1480353.1"/>
    <property type="molecule type" value="Genomic_DNA"/>
</dbReference>
<name>A0A814AIM1_9BILA</name>
<evidence type="ECO:0000313" key="3">
    <source>
        <dbReference type="EMBL" id="CAF1480353.1"/>
    </source>
</evidence>
<dbReference type="InterPro" id="IPR011993">
    <property type="entry name" value="PH-like_dom_sf"/>
</dbReference>
<evidence type="ECO:0000256" key="1">
    <source>
        <dbReference type="SAM" id="MobiDB-lite"/>
    </source>
</evidence>
<feature type="region of interest" description="Disordered" evidence="1">
    <location>
        <begin position="316"/>
        <end position="351"/>
    </location>
</feature>
<proteinExistence type="predicted"/>
<dbReference type="Gene3D" id="2.30.29.30">
    <property type="entry name" value="Pleckstrin-homology domain (PH domain)/Phosphotyrosine-binding domain (PTB)"/>
    <property type="match status" value="1"/>
</dbReference>
<dbReference type="PANTHER" id="PTHR21219">
    <property type="entry name" value="FI19613P1"/>
    <property type="match status" value="1"/>
</dbReference>
<reference evidence="2" key="1">
    <citation type="submission" date="2021-02" db="EMBL/GenBank/DDBJ databases">
        <authorList>
            <person name="Nowell W R."/>
        </authorList>
    </citation>
    <scope>NUCLEOTIDE SEQUENCE</scope>
</reference>
<feature type="region of interest" description="Disordered" evidence="1">
    <location>
        <begin position="675"/>
        <end position="733"/>
    </location>
</feature>
<dbReference type="AlphaFoldDB" id="A0A814AIM1"/>